<dbReference type="VEuPathDB" id="FungiDB:ASPWEDRAFT_41380"/>
<gene>
    <name evidence="1" type="ORF">ASPWEDRAFT_41380</name>
</gene>
<evidence type="ECO:0000313" key="2">
    <source>
        <dbReference type="Proteomes" id="UP000184383"/>
    </source>
</evidence>
<dbReference type="RefSeq" id="XP_040689826.1">
    <property type="nucleotide sequence ID" value="XM_040835543.1"/>
</dbReference>
<name>A0A1L9RMG8_ASPWE</name>
<dbReference type="Proteomes" id="UP000184383">
    <property type="component" value="Unassembled WGS sequence"/>
</dbReference>
<dbReference type="EMBL" id="KV878212">
    <property type="protein sequence ID" value="OJJ36150.1"/>
    <property type="molecule type" value="Genomic_DNA"/>
</dbReference>
<accession>A0A1L9RMG8</accession>
<organism evidence="1 2">
    <name type="scientific">Aspergillus wentii DTO 134E9</name>
    <dbReference type="NCBI Taxonomy" id="1073089"/>
    <lineage>
        <taxon>Eukaryota</taxon>
        <taxon>Fungi</taxon>
        <taxon>Dikarya</taxon>
        <taxon>Ascomycota</taxon>
        <taxon>Pezizomycotina</taxon>
        <taxon>Eurotiomycetes</taxon>
        <taxon>Eurotiomycetidae</taxon>
        <taxon>Eurotiales</taxon>
        <taxon>Aspergillaceae</taxon>
        <taxon>Aspergillus</taxon>
        <taxon>Aspergillus subgen. Cremei</taxon>
    </lineage>
</organism>
<dbReference type="OrthoDB" id="2823490at2759"/>
<keyword evidence="2" id="KW-1185">Reference proteome</keyword>
<dbReference type="STRING" id="1073089.A0A1L9RMG8"/>
<evidence type="ECO:0000313" key="1">
    <source>
        <dbReference type="EMBL" id="OJJ36150.1"/>
    </source>
</evidence>
<proteinExistence type="predicted"/>
<protein>
    <submittedName>
        <fullName evidence="1">Uncharacterized protein</fullName>
    </submittedName>
</protein>
<dbReference type="AlphaFoldDB" id="A0A1L9RMG8"/>
<dbReference type="GeneID" id="63751391"/>
<reference evidence="2" key="1">
    <citation type="journal article" date="2017" name="Genome Biol.">
        <title>Comparative genomics reveals high biological diversity and specific adaptations in the industrially and medically important fungal genus Aspergillus.</title>
        <authorList>
            <person name="de Vries R.P."/>
            <person name="Riley R."/>
            <person name="Wiebenga A."/>
            <person name="Aguilar-Osorio G."/>
            <person name="Amillis S."/>
            <person name="Uchima C.A."/>
            <person name="Anderluh G."/>
            <person name="Asadollahi M."/>
            <person name="Askin M."/>
            <person name="Barry K."/>
            <person name="Battaglia E."/>
            <person name="Bayram O."/>
            <person name="Benocci T."/>
            <person name="Braus-Stromeyer S.A."/>
            <person name="Caldana C."/>
            <person name="Canovas D."/>
            <person name="Cerqueira G.C."/>
            <person name="Chen F."/>
            <person name="Chen W."/>
            <person name="Choi C."/>
            <person name="Clum A."/>
            <person name="Dos Santos R.A."/>
            <person name="Damasio A.R."/>
            <person name="Diallinas G."/>
            <person name="Emri T."/>
            <person name="Fekete E."/>
            <person name="Flipphi M."/>
            <person name="Freyberg S."/>
            <person name="Gallo A."/>
            <person name="Gournas C."/>
            <person name="Habgood R."/>
            <person name="Hainaut M."/>
            <person name="Harispe M.L."/>
            <person name="Henrissat B."/>
            <person name="Hilden K.S."/>
            <person name="Hope R."/>
            <person name="Hossain A."/>
            <person name="Karabika E."/>
            <person name="Karaffa L."/>
            <person name="Karanyi Z."/>
            <person name="Krasevec N."/>
            <person name="Kuo A."/>
            <person name="Kusch H."/>
            <person name="LaButti K."/>
            <person name="Lagendijk E.L."/>
            <person name="Lapidus A."/>
            <person name="Levasseur A."/>
            <person name="Lindquist E."/>
            <person name="Lipzen A."/>
            <person name="Logrieco A.F."/>
            <person name="MacCabe A."/>
            <person name="Maekelae M.R."/>
            <person name="Malavazi I."/>
            <person name="Melin P."/>
            <person name="Meyer V."/>
            <person name="Mielnichuk N."/>
            <person name="Miskei M."/>
            <person name="Molnar A.P."/>
            <person name="Mule G."/>
            <person name="Ngan C.Y."/>
            <person name="Orejas M."/>
            <person name="Orosz E."/>
            <person name="Ouedraogo J.P."/>
            <person name="Overkamp K.M."/>
            <person name="Park H.-S."/>
            <person name="Perrone G."/>
            <person name="Piumi F."/>
            <person name="Punt P.J."/>
            <person name="Ram A.F."/>
            <person name="Ramon A."/>
            <person name="Rauscher S."/>
            <person name="Record E."/>
            <person name="Riano-Pachon D.M."/>
            <person name="Robert V."/>
            <person name="Roehrig J."/>
            <person name="Ruller R."/>
            <person name="Salamov A."/>
            <person name="Salih N.S."/>
            <person name="Samson R.A."/>
            <person name="Sandor E."/>
            <person name="Sanguinetti M."/>
            <person name="Schuetze T."/>
            <person name="Sepcic K."/>
            <person name="Shelest E."/>
            <person name="Sherlock G."/>
            <person name="Sophianopoulou V."/>
            <person name="Squina F.M."/>
            <person name="Sun H."/>
            <person name="Susca A."/>
            <person name="Todd R.B."/>
            <person name="Tsang A."/>
            <person name="Unkles S.E."/>
            <person name="van de Wiele N."/>
            <person name="van Rossen-Uffink D."/>
            <person name="Oliveira J.V."/>
            <person name="Vesth T.C."/>
            <person name="Visser J."/>
            <person name="Yu J.-H."/>
            <person name="Zhou M."/>
            <person name="Andersen M.R."/>
            <person name="Archer D.B."/>
            <person name="Baker S.E."/>
            <person name="Benoit I."/>
            <person name="Brakhage A.A."/>
            <person name="Braus G.H."/>
            <person name="Fischer R."/>
            <person name="Frisvad J.C."/>
            <person name="Goldman G.H."/>
            <person name="Houbraken J."/>
            <person name="Oakley B."/>
            <person name="Pocsi I."/>
            <person name="Scazzocchio C."/>
            <person name="Seiboth B."/>
            <person name="vanKuyk P.A."/>
            <person name="Wortman J."/>
            <person name="Dyer P.S."/>
            <person name="Grigoriev I.V."/>
        </authorList>
    </citation>
    <scope>NUCLEOTIDE SEQUENCE [LARGE SCALE GENOMIC DNA]</scope>
    <source>
        <strain evidence="2">DTO 134E9</strain>
    </source>
</reference>
<sequence length="166" mass="19339">MTVRAVGTPHPSTRWDMFMHGDGSPPQLVWAFYYLLERFVRSGPLLPEYNDAIRYRNMSIKNVIINCVSPEDPTTMTTLSKFRDWIRENEDEYPSYPLTPPEIPSIMRPEWLAHFLYSGVQTLRGPRPDGYQELFYKHVGNIHFCVDGKLLWGCPLGSERRCERGN</sequence>